<organism evidence="3 4">
    <name type="scientific">Thalictrum thalictroides</name>
    <name type="common">Rue-anemone</name>
    <name type="synonym">Anemone thalictroides</name>
    <dbReference type="NCBI Taxonomy" id="46969"/>
    <lineage>
        <taxon>Eukaryota</taxon>
        <taxon>Viridiplantae</taxon>
        <taxon>Streptophyta</taxon>
        <taxon>Embryophyta</taxon>
        <taxon>Tracheophyta</taxon>
        <taxon>Spermatophyta</taxon>
        <taxon>Magnoliopsida</taxon>
        <taxon>Ranunculales</taxon>
        <taxon>Ranunculaceae</taxon>
        <taxon>Thalictroideae</taxon>
        <taxon>Thalictrum</taxon>
    </lineage>
</organism>
<evidence type="ECO:0000256" key="2">
    <source>
        <dbReference type="ARBA" id="ARBA00023306"/>
    </source>
</evidence>
<gene>
    <name evidence="3" type="ORF">FRX31_023840</name>
</gene>
<keyword evidence="2" id="KW-0131">Cell cycle</keyword>
<evidence type="ECO:0000256" key="1">
    <source>
        <dbReference type="ARBA" id="ARBA00006180"/>
    </source>
</evidence>
<dbReference type="GO" id="GO:0019903">
    <property type="term" value="F:protein phosphatase binding"/>
    <property type="evidence" value="ECO:0007669"/>
    <property type="project" value="InterPro"/>
</dbReference>
<dbReference type="PANTHER" id="PTHR12634">
    <property type="entry name" value="SIT4 YEAST -ASSOCIATING PROTEIN-RELATED"/>
    <property type="match status" value="1"/>
</dbReference>
<accession>A0A7J6VNB0</accession>
<dbReference type="AlphaFoldDB" id="A0A7J6VNB0"/>
<reference evidence="3 4" key="1">
    <citation type="submission" date="2020-06" db="EMBL/GenBank/DDBJ databases">
        <title>Transcriptomic and genomic resources for Thalictrum thalictroides and T. hernandezii: Facilitating candidate gene discovery in an emerging model plant lineage.</title>
        <authorList>
            <person name="Arias T."/>
            <person name="Riano-Pachon D.M."/>
            <person name="Di Stilio V.S."/>
        </authorList>
    </citation>
    <scope>NUCLEOTIDE SEQUENCE [LARGE SCALE GENOMIC DNA]</scope>
    <source>
        <strain evidence="4">cv. WT478/WT964</strain>
        <tissue evidence="3">Leaves</tissue>
    </source>
</reference>
<name>A0A7J6VNB0_THATH</name>
<comment type="similarity">
    <text evidence="1">Belongs to the SAPS family.</text>
</comment>
<comment type="caution">
    <text evidence="3">The sequence shown here is derived from an EMBL/GenBank/DDBJ whole genome shotgun (WGS) entry which is preliminary data.</text>
</comment>
<dbReference type="GO" id="GO:0019888">
    <property type="term" value="F:protein phosphatase regulator activity"/>
    <property type="evidence" value="ECO:0007669"/>
    <property type="project" value="TreeGrafter"/>
</dbReference>
<dbReference type="Proteomes" id="UP000554482">
    <property type="component" value="Unassembled WGS sequence"/>
</dbReference>
<sequence length="119" mass="13114">VPQKAMLMLRKLSAITQNAPSALASKLSTPSFIARVFGHALEDSQSKSCLVQSLSVCIYLMDPKKLASNKFIPFGISISMSPMSLLIPRLLVLCYQSSEKKEGENHFRSLLMISLFPVP</sequence>
<feature type="non-terminal residue" evidence="3">
    <location>
        <position position="1"/>
    </location>
</feature>
<keyword evidence="4" id="KW-1185">Reference proteome</keyword>
<dbReference type="OrthoDB" id="295029at2759"/>
<evidence type="ECO:0000313" key="3">
    <source>
        <dbReference type="EMBL" id="KAF5186574.1"/>
    </source>
</evidence>
<proteinExistence type="inferred from homology"/>
<dbReference type="PANTHER" id="PTHR12634:SF8">
    <property type="entry name" value="FIERY MOUNTAIN, ISOFORM D"/>
    <property type="match status" value="1"/>
</dbReference>
<dbReference type="InterPro" id="IPR007587">
    <property type="entry name" value="SAPS"/>
</dbReference>
<protein>
    <submittedName>
        <fullName evidence="3">Sit4 phosphatase-associated family protein</fullName>
    </submittedName>
</protein>
<evidence type="ECO:0000313" key="4">
    <source>
        <dbReference type="Proteomes" id="UP000554482"/>
    </source>
</evidence>
<dbReference type="EMBL" id="JABWDY010029092">
    <property type="protein sequence ID" value="KAF5186574.1"/>
    <property type="molecule type" value="Genomic_DNA"/>
</dbReference>